<dbReference type="PANTHER" id="PTHR31447">
    <property type="entry name" value="HYDROXYPROLINE-RICH GLYCOPROTEIN FAMILY PROTEIN-RELATED"/>
    <property type="match status" value="1"/>
</dbReference>
<dbReference type="EMBL" id="HG996471">
    <property type="protein sequence ID" value="CAG1846092.1"/>
    <property type="molecule type" value="Genomic_DNA"/>
</dbReference>
<reference evidence="3" key="1">
    <citation type="submission" date="2021-03" db="EMBL/GenBank/DDBJ databases">
        <authorList>
            <consortium name="Genoscope - CEA"/>
            <person name="William W."/>
        </authorList>
    </citation>
    <scope>NUCLEOTIDE SEQUENCE</scope>
    <source>
        <strain evidence="3">Doubled-haploid Pahang</strain>
    </source>
</reference>
<comment type="similarity">
    <text evidence="1">Belongs to the alkB family.</text>
</comment>
<dbReference type="GO" id="GO:0032451">
    <property type="term" value="F:demethylase activity"/>
    <property type="evidence" value="ECO:0007669"/>
    <property type="project" value="InterPro"/>
</dbReference>
<sequence>MAAASGNAVADPMQLPVGGGASEVPQQWFVDERDGFISWLRGEFAAANAIIDLLMHHLRITGEPGQYDHLAGCIHQRRFHWAPILHLQQYFPVANVMYALQRVEGKQRPQIPQRRSYGPKENGRKNGFGHGYGHRSDGVLDTHGSLASGMAMSDDVNTEKRDDKLETYTDTSQKTDAPPHAEKDGVCNVPSSKAYSSLKEIANVVEPNCYESEPAGDSRALDCKGTRNDSAKGDVDITSNPGENQKGYLMPKEFLAKEISDGTMVNVVEGLKLYEDFLNSSEIIRLVSLAYETRAAVFIGCCILHAWNDEKAGQTLVTLKRPMKGHGREMIQFGIPINEGPQEDENTTKKVAAIPSVLQVMLHSLVQLQVLPVKPDFCIIDLFNEGDHSQPHTWPPWYGRPVCNLLLTDCDIVYGRAVGSDHRGNYNGSLKLSLTAGALLVMEGKSADLAKRAIPSLRKQRILLTFGKSQPKNFSRHLPGRKQQVPPMHPQSMSLPNGVQPLFMAPPVVPPTTVGWTVAVPPMHPNPPFPVPGTGVFLPPGSVHSPPSQQLPVAPISSGAFYAPHIFASSESNGAQKPNCNNDASPKNTQDLTEPKLEYDGCLSIDNAAPDEQKNVAAKKLVKKLTENSAR</sequence>
<dbReference type="Gene3D" id="2.60.120.590">
    <property type="entry name" value="Alpha-ketoglutarate-dependent dioxygenase AlkB-like"/>
    <property type="match status" value="1"/>
</dbReference>
<evidence type="ECO:0000313" key="3">
    <source>
        <dbReference type="EMBL" id="CAG1846092.1"/>
    </source>
</evidence>
<organism evidence="3">
    <name type="scientific">Musa acuminata subsp. malaccensis</name>
    <name type="common">Wild banana</name>
    <name type="synonym">Musa malaccensis</name>
    <dbReference type="NCBI Taxonomy" id="214687"/>
    <lineage>
        <taxon>Eukaryota</taxon>
        <taxon>Viridiplantae</taxon>
        <taxon>Streptophyta</taxon>
        <taxon>Embryophyta</taxon>
        <taxon>Tracheophyta</taxon>
        <taxon>Spermatophyta</taxon>
        <taxon>Magnoliopsida</taxon>
        <taxon>Liliopsida</taxon>
        <taxon>Zingiberales</taxon>
        <taxon>Musaceae</taxon>
        <taxon>Musa</taxon>
    </lineage>
</organism>
<feature type="region of interest" description="Disordered" evidence="2">
    <location>
        <begin position="105"/>
        <end position="188"/>
    </location>
</feature>
<evidence type="ECO:0000256" key="2">
    <source>
        <dbReference type="SAM" id="MobiDB-lite"/>
    </source>
</evidence>
<gene>
    <name evidence="3" type="ORF">GSMUA_158870.1</name>
</gene>
<feature type="compositionally biased region" description="Basic and acidic residues" evidence="2">
    <location>
        <begin position="157"/>
        <end position="167"/>
    </location>
</feature>
<protein>
    <submittedName>
        <fullName evidence="3">(wild Malaysian banana) hypothetical protein</fullName>
    </submittedName>
</protein>
<feature type="compositionally biased region" description="Polar residues" evidence="2">
    <location>
        <begin position="571"/>
        <end position="592"/>
    </location>
</feature>
<accession>A0A8D7AAU4</accession>
<name>A0A8D7AAU4_MUSAM</name>
<proteinExistence type="inferred from homology"/>
<feature type="region of interest" description="Disordered" evidence="2">
    <location>
        <begin position="214"/>
        <end position="244"/>
    </location>
</feature>
<evidence type="ECO:0000256" key="1">
    <source>
        <dbReference type="ARBA" id="ARBA00007879"/>
    </source>
</evidence>
<dbReference type="AlphaFoldDB" id="A0A8D7AAU4"/>
<dbReference type="GO" id="GO:0006402">
    <property type="term" value="P:mRNA catabolic process"/>
    <property type="evidence" value="ECO:0007669"/>
    <property type="project" value="InterPro"/>
</dbReference>
<dbReference type="PANTHER" id="PTHR31447:SF0">
    <property type="entry name" value="HYDROXYPROLINE-RICH GLYCOPROTEIN FAMILY PROTEIN"/>
    <property type="match status" value="1"/>
</dbReference>
<dbReference type="GO" id="GO:0003729">
    <property type="term" value="F:mRNA binding"/>
    <property type="evidence" value="ECO:0007669"/>
    <property type="project" value="InterPro"/>
</dbReference>
<feature type="compositionally biased region" description="Basic and acidic residues" evidence="2">
    <location>
        <begin position="219"/>
        <end position="235"/>
    </location>
</feature>
<dbReference type="SUPFAM" id="SSF51197">
    <property type="entry name" value="Clavaminate synthase-like"/>
    <property type="match status" value="1"/>
</dbReference>
<dbReference type="InterPro" id="IPR037151">
    <property type="entry name" value="AlkB-like_sf"/>
</dbReference>
<feature type="region of interest" description="Disordered" evidence="2">
    <location>
        <begin position="571"/>
        <end position="595"/>
    </location>
</feature>
<dbReference type="InterPro" id="IPR044842">
    <property type="entry name" value="ALKBH9B/ALKBH10B-like"/>
</dbReference>